<dbReference type="Proteomes" id="UP001165393">
    <property type="component" value="Unassembled WGS sequence"/>
</dbReference>
<name>A0AA42B6T5_9GAMM</name>
<dbReference type="PIRSF" id="PIRSF006257">
    <property type="entry name" value="UCP006257"/>
    <property type="match status" value="1"/>
</dbReference>
<gene>
    <name evidence="2" type="ORF">NAF29_05430</name>
</gene>
<keyword evidence="3" id="KW-1185">Reference proteome</keyword>
<proteinExistence type="predicted"/>
<evidence type="ECO:0000313" key="3">
    <source>
        <dbReference type="Proteomes" id="UP001165393"/>
    </source>
</evidence>
<dbReference type="AlphaFoldDB" id="A0AA42B6T5"/>
<dbReference type="SUPFAM" id="SSF158452">
    <property type="entry name" value="YqcC-like"/>
    <property type="match status" value="1"/>
</dbReference>
<dbReference type="PANTHER" id="PTHR39586:SF1">
    <property type="entry name" value="CYTOPLASMIC PROTEIN"/>
    <property type="match status" value="1"/>
</dbReference>
<dbReference type="GO" id="GO:0044010">
    <property type="term" value="P:single-species biofilm formation"/>
    <property type="evidence" value="ECO:0007669"/>
    <property type="project" value="TreeGrafter"/>
</dbReference>
<evidence type="ECO:0000313" key="2">
    <source>
        <dbReference type="EMBL" id="MCM2679117.1"/>
    </source>
</evidence>
<organism evidence="2 3">
    <name type="scientific">Echinimonas agarilytica</name>
    <dbReference type="NCBI Taxonomy" id="1215918"/>
    <lineage>
        <taxon>Bacteria</taxon>
        <taxon>Pseudomonadati</taxon>
        <taxon>Pseudomonadota</taxon>
        <taxon>Gammaproteobacteria</taxon>
        <taxon>Alteromonadales</taxon>
        <taxon>Echinimonadaceae</taxon>
        <taxon>Echinimonas</taxon>
    </lineage>
</organism>
<feature type="domain" description="YqcC-like" evidence="1">
    <location>
        <begin position="7"/>
        <end position="100"/>
    </location>
</feature>
<dbReference type="InterPro" id="IPR023376">
    <property type="entry name" value="YqcC-like_dom"/>
</dbReference>
<protein>
    <submittedName>
        <fullName evidence="2">YqcC family protein</fullName>
    </submittedName>
</protein>
<dbReference type="RefSeq" id="WP_251260480.1">
    <property type="nucleotide sequence ID" value="NZ_JAMQGP010000002.1"/>
</dbReference>
<sequence>MCSQKFAVLLEQLQIELEQLGMWQDTPPSPVALASQAPFCVDTLRLEQWLQFIFIPRIRILLDSKADLPNTMTILPLAEEVYKNKRLECSGLLNVLGQIDGHA</sequence>
<accession>A0AA42B6T5</accession>
<dbReference type="Gene3D" id="1.20.1440.40">
    <property type="entry name" value="YqcC-like"/>
    <property type="match status" value="1"/>
</dbReference>
<evidence type="ECO:0000259" key="1">
    <source>
        <dbReference type="Pfam" id="PF04287"/>
    </source>
</evidence>
<dbReference type="Pfam" id="PF04287">
    <property type="entry name" value="DUF446"/>
    <property type="match status" value="1"/>
</dbReference>
<comment type="caution">
    <text evidence="2">The sequence shown here is derived from an EMBL/GenBank/DDBJ whole genome shotgun (WGS) entry which is preliminary data.</text>
</comment>
<reference evidence="2 3" key="1">
    <citation type="journal article" date="2013" name="Antonie Van Leeuwenhoek">
        <title>Echinimonas agarilytica gen. nov., sp. nov., a new gammaproteobacterium isolated from the sea urchin Strongylocentrotus intermedius.</title>
        <authorList>
            <person name="Nedashkovskaya O.I."/>
            <person name="Stenkova A.M."/>
            <person name="Zhukova N.V."/>
            <person name="Van Trappen S."/>
            <person name="Lee J.S."/>
            <person name="Kim S.B."/>
        </authorList>
    </citation>
    <scope>NUCLEOTIDE SEQUENCE [LARGE SCALE GENOMIC DNA]</scope>
    <source>
        <strain evidence="2 3">KMM 6351</strain>
    </source>
</reference>
<dbReference type="EMBL" id="JAMQGP010000002">
    <property type="protein sequence ID" value="MCM2679117.1"/>
    <property type="molecule type" value="Genomic_DNA"/>
</dbReference>
<dbReference type="PANTHER" id="PTHR39586">
    <property type="entry name" value="CYTOPLASMIC PROTEIN-RELATED"/>
    <property type="match status" value="1"/>
</dbReference>
<dbReference type="InterPro" id="IPR036814">
    <property type="entry name" value="YqcC-like_sf"/>
</dbReference>
<dbReference type="InterPro" id="IPR007384">
    <property type="entry name" value="UCP006257"/>
</dbReference>